<evidence type="ECO:0000256" key="1">
    <source>
        <dbReference type="ARBA" id="ARBA00004141"/>
    </source>
</evidence>
<keyword evidence="2" id="KW-0813">Transport</keyword>
<feature type="transmembrane region" description="Helical" evidence="7">
    <location>
        <begin position="749"/>
        <end position="771"/>
    </location>
</feature>
<accession>A0A409XZH9</accession>
<comment type="caution">
    <text evidence="8">The sequence shown here is derived from an EMBL/GenBank/DDBJ whole genome shotgun (WGS) entry which is preliminary data.</text>
</comment>
<keyword evidence="4 7" id="KW-1133">Transmembrane helix</keyword>
<dbReference type="PANTHER" id="PTHR23504">
    <property type="entry name" value="MAJOR FACILITATOR SUPERFAMILY DOMAIN-CONTAINING PROTEIN 10"/>
    <property type="match status" value="1"/>
</dbReference>
<evidence type="ECO:0000256" key="6">
    <source>
        <dbReference type="SAM" id="MobiDB-lite"/>
    </source>
</evidence>
<evidence type="ECO:0008006" key="10">
    <source>
        <dbReference type="Google" id="ProtNLM"/>
    </source>
</evidence>
<evidence type="ECO:0000256" key="2">
    <source>
        <dbReference type="ARBA" id="ARBA00022448"/>
    </source>
</evidence>
<keyword evidence="9" id="KW-1185">Reference proteome</keyword>
<reference evidence="8 9" key="1">
    <citation type="journal article" date="2018" name="Evol. Lett.">
        <title>Horizontal gene cluster transfer increased hallucinogenic mushroom diversity.</title>
        <authorList>
            <person name="Reynolds H.T."/>
            <person name="Vijayakumar V."/>
            <person name="Gluck-Thaler E."/>
            <person name="Korotkin H.B."/>
            <person name="Matheny P.B."/>
            <person name="Slot J.C."/>
        </authorList>
    </citation>
    <scope>NUCLEOTIDE SEQUENCE [LARGE SCALE GENOMIC DNA]</scope>
    <source>
        <strain evidence="8 9">SRW20</strain>
    </source>
</reference>
<dbReference type="SUPFAM" id="SSF103473">
    <property type="entry name" value="MFS general substrate transporter"/>
    <property type="match status" value="2"/>
</dbReference>
<feature type="compositionally biased region" description="Low complexity" evidence="6">
    <location>
        <begin position="1"/>
        <end position="15"/>
    </location>
</feature>
<feature type="region of interest" description="Disordered" evidence="6">
    <location>
        <begin position="1"/>
        <end position="37"/>
    </location>
</feature>
<feature type="transmembrane region" description="Helical" evidence="7">
    <location>
        <begin position="133"/>
        <end position="154"/>
    </location>
</feature>
<feature type="compositionally biased region" description="Polar residues" evidence="6">
    <location>
        <begin position="536"/>
        <end position="550"/>
    </location>
</feature>
<feature type="transmembrane region" description="Helical" evidence="7">
    <location>
        <begin position="97"/>
        <end position="121"/>
    </location>
</feature>
<name>A0A409XZH9_9AGAR</name>
<feature type="region of interest" description="Disordered" evidence="6">
    <location>
        <begin position="606"/>
        <end position="629"/>
    </location>
</feature>
<dbReference type="InParanoid" id="A0A409XZH9"/>
<feature type="region of interest" description="Disordered" evidence="6">
    <location>
        <begin position="405"/>
        <end position="436"/>
    </location>
</feature>
<evidence type="ECO:0000256" key="5">
    <source>
        <dbReference type="ARBA" id="ARBA00023136"/>
    </source>
</evidence>
<feature type="transmembrane region" description="Helical" evidence="7">
    <location>
        <begin position="266"/>
        <end position="289"/>
    </location>
</feature>
<dbReference type="GO" id="GO:0016020">
    <property type="term" value="C:membrane"/>
    <property type="evidence" value="ECO:0007669"/>
    <property type="project" value="UniProtKB-SubCell"/>
</dbReference>
<dbReference type="InterPro" id="IPR001958">
    <property type="entry name" value="Tet-R_TetA/multi-R_MdtG-like"/>
</dbReference>
<comment type="subcellular location">
    <subcellularLocation>
        <location evidence="1">Membrane</location>
        <topology evidence="1">Multi-pass membrane protein</topology>
    </subcellularLocation>
</comment>
<feature type="transmembrane region" description="Helical" evidence="7">
    <location>
        <begin position="816"/>
        <end position="836"/>
    </location>
</feature>
<feature type="compositionally biased region" description="Polar residues" evidence="6">
    <location>
        <begin position="405"/>
        <end position="419"/>
    </location>
</feature>
<feature type="region of interest" description="Disordered" evidence="6">
    <location>
        <begin position="474"/>
        <end position="586"/>
    </location>
</feature>
<sequence>MSAPVSRRPSVPVRSFGAPESTLEGGNQDAHEEPTAARRILGKFSLSNLRHGRPSFATSRGDRDNSSTMNTERAPIPTMMQSSAEIYTTPLPKLSMIVLSITMLGEFLCANVSTPFLLFMVKGFGEFADEAEAAFWTGILVAMFFLTQFLTSLLWATVAEKHGRRIVLMISLLGSAFTCLIFGTSTTLQQAICIRLLQGVFAGAVGVARGCVAFVTDPSNEGRAYAILGFCWGFGGVAGAIIGGAFERPAVKWPDFFGDVQVFITYPYLLPCALAAAITLSGSVLSLFLDRDGGPREGAIRLPPEKNIATAPIPEEEPSPPTPVFEEDEPQGLAGLTRKISRRFSGIFAKRVPDANHGFETPVNQPALPLTASSVPLERTRTFSRTSKANGSAYGYSGAYRSRLTSNATSTARRGSLSSYMRRRRGSNLEGLRDSMTEGSDLNFAQRLLLANENAVNNIADLWVAAAMNVDNEDPFESDSDIEDHGEPNATSHGGPSNGIEGVGQDVELPMTPPTSMPGVVSDSSPIAHLSRSHRPSTASSLHPSRTTPSMRRPSPLSHRPSVSFSPMSPGIPRRPSTPAIFTHPGVKTPSAVLDAQQLLDLETTPPVDPLATINESRPASQGDAESLVDKGSSLASQLPIVVIIQYGVMALHTTTHDQIFMSYLVSDYESGGLNLNAGHFAQLRTSGKINLWCQSMHLIDQSFLSPPRGRFSHLAMFRIGTLMFIPAYLTVILYRPFANRHSDAFNPFVIAVRYCGTTFGYTAISILLNYMTPPNAVGYANGIAQSIVSLARCVGPVIGGYLWSVSVEKSPSGYYLGFVICAAVCAFTVLQSFLIR</sequence>
<dbReference type="PRINTS" id="PR01035">
    <property type="entry name" value="TCRTETA"/>
</dbReference>
<dbReference type="Gene3D" id="1.20.1250.20">
    <property type="entry name" value="MFS general substrate transporter like domains"/>
    <property type="match status" value="2"/>
</dbReference>
<proteinExistence type="predicted"/>
<dbReference type="OrthoDB" id="10262656at2759"/>
<dbReference type="Proteomes" id="UP000284706">
    <property type="component" value="Unassembled WGS sequence"/>
</dbReference>
<dbReference type="GO" id="GO:0022857">
    <property type="term" value="F:transmembrane transporter activity"/>
    <property type="evidence" value="ECO:0007669"/>
    <property type="project" value="InterPro"/>
</dbReference>
<evidence type="ECO:0000313" key="9">
    <source>
        <dbReference type="Proteomes" id="UP000284706"/>
    </source>
</evidence>
<dbReference type="EMBL" id="NHYE01001394">
    <property type="protein sequence ID" value="PPQ96129.1"/>
    <property type="molecule type" value="Genomic_DNA"/>
</dbReference>
<keyword evidence="5 7" id="KW-0472">Membrane</keyword>
<feature type="compositionally biased region" description="Acidic residues" evidence="6">
    <location>
        <begin position="474"/>
        <end position="484"/>
    </location>
</feature>
<keyword evidence="3 7" id="KW-0812">Transmembrane</keyword>
<protein>
    <recommendedName>
        <fullName evidence="10">Major facilitator superfamily (MFS) profile domain-containing protein</fullName>
    </recommendedName>
</protein>
<organism evidence="8 9">
    <name type="scientific">Gymnopilus dilepis</name>
    <dbReference type="NCBI Taxonomy" id="231916"/>
    <lineage>
        <taxon>Eukaryota</taxon>
        <taxon>Fungi</taxon>
        <taxon>Dikarya</taxon>
        <taxon>Basidiomycota</taxon>
        <taxon>Agaricomycotina</taxon>
        <taxon>Agaricomycetes</taxon>
        <taxon>Agaricomycetidae</taxon>
        <taxon>Agaricales</taxon>
        <taxon>Agaricineae</taxon>
        <taxon>Hymenogastraceae</taxon>
        <taxon>Gymnopilus</taxon>
    </lineage>
</organism>
<feature type="transmembrane region" description="Helical" evidence="7">
    <location>
        <begin position="783"/>
        <end position="804"/>
    </location>
</feature>
<gene>
    <name evidence="8" type="ORF">CVT26_004764</name>
</gene>
<evidence type="ECO:0000256" key="3">
    <source>
        <dbReference type="ARBA" id="ARBA00022692"/>
    </source>
</evidence>
<feature type="transmembrane region" description="Helical" evidence="7">
    <location>
        <begin position="716"/>
        <end position="737"/>
    </location>
</feature>
<feature type="transmembrane region" description="Helical" evidence="7">
    <location>
        <begin position="227"/>
        <end position="246"/>
    </location>
</feature>
<dbReference type="PANTHER" id="PTHR23504:SF17">
    <property type="entry name" value="MAJOR FACILITATOR SUPERFAMILY (MFS) PROFILE DOMAIN-CONTAINING PROTEIN"/>
    <property type="match status" value="1"/>
</dbReference>
<dbReference type="AlphaFoldDB" id="A0A409XZH9"/>
<feature type="transmembrane region" description="Helical" evidence="7">
    <location>
        <begin position="166"/>
        <end position="184"/>
    </location>
</feature>
<evidence type="ECO:0000256" key="4">
    <source>
        <dbReference type="ARBA" id="ARBA00022989"/>
    </source>
</evidence>
<dbReference type="Pfam" id="PF07690">
    <property type="entry name" value="MFS_1"/>
    <property type="match status" value="1"/>
</dbReference>
<dbReference type="InterPro" id="IPR036259">
    <property type="entry name" value="MFS_trans_sf"/>
</dbReference>
<evidence type="ECO:0000256" key="7">
    <source>
        <dbReference type="SAM" id="Phobius"/>
    </source>
</evidence>
<feature type="region of interest" description="Disordered" evidence="6">
    <location>
        <begin position="51"/>
        <end position="74"/>
    </location>
</feature>
<dbReference type="InterPro" id="IPR011701">
    <property type="entry name" value="MFS"/>
</dbReference>
<evidence type="ECO:0000313" key="8">
    <source>
        <dbReference type="EMBL" id="PPQ96129.1"/>
    </source>
</evidence>